<dbReference type="PROSITE" id="PS01124">
    <property type="entry name" value="HTH_ARAC_FAMILY_2"/>
    <property type="match status" value="1"/>
</dbReference>
<dbReference type="InterPro" id="IPR037923">
    <property type="entry name" value="HTH-like"/>
</dbReference>
<dbReference type="Proteomes" id="UP000029507">
    <property type="component" value="Chromosome"/>
</dbReference>
<dbReference type="PANTHER" id="PTHR43280">
    <property type="entry name" value="ARAC-FAMILY TRANSCRIPTIONAL REGULATOR"/>
    <property type="match status" value="1"/>
</dbReference>
<keyword evidence="3" id="KW-0804">Transcription</keyword>
<dbReference type="PROSITE" id="PS00041">
    <property type="entry name" value="HTH_ARAC_FAMILY_1"/>
    <property type="match status" value="1"/>
</dbReference>
<dbReference type="SUPFAM" id="SSF51215">
    <property type="entry name" value="Regulatory protein AraC"/>
    <property type="match status" value="1"/>
</dbReference>
<keyword evidence="2" id="KW-0238">DNA-binding</keyword>
<organism evidence="5 6">
    <name type="scientific">Paenibacillus stellifer</name>
    <dbReference type="NCBI Taxonomy" id="169760"/>
    <lineage>
        <taxon>Bacteria</taxon>
        <taxon>Bacillati</taxon>
        <taxon>Bacillota</taxon>
        <taxon>Bacilli</taxon>
        <taxon>Bacillales</taxon>
        <taxon>Paenibacillaceae</taxon>
        <taxon>Paenibacillus</taxon>
    </lineage>
</organism>
<evidence type="ECO:0000256" key="1">
    <source>
        <dbReference type="ARBA" id="ARBA00023015"/>
    </source>
</evidence>
<dbReference type="GO" id="GO:0003700">
    <property type="term" value="F:DNA-binding transcription factor activity"/>
    <property type="evidence" value="ECO:0007669"/>
    <property type="project" value="InterPro"/>
</dbReference>
<dbReference type="KEGG" id="pste:PSTEL_14195"/>
<evidence type="ECO:0000259" key="4">
    <source>
        <dbReference type="PROSITE" id="PS01124"/>
    </source>
</evidence>
<dbReference type="PRINTS" id="PR00032">
    <property type="entry name" value="HTHARAC"/>
</dbReference>
<dbReference type="InterPro" id="IPR009057">
    <property type="entry name" value="Homeodomain-like_sf"/>
</dbReference>
<dbReference type="PANTHER" id="PTHR43280:SF2">
    <property type="entry name" value="HTH-TYPE TRANSCRIPTIONAL REGULATOR EXSA"/>
    <property type="match status" value="1"/>
</dbReference>
<sequence length="281" mass="32333">MREHIFFPKPVFPRHVCYPDFVGGYNEYPEHSVNRMYRTTENNLDQRYNLHLVLSGKGYLDTDNRTYELTRGQGFLYGPGMRQIYRSDHHDPWDIRWVHFYGIHLEELLDGKGLDEPWLFGVADISPFETLVETMLQLGRNFEVDNEFAVASTLYGLLTRLQSGAARLNEPVNIAADKIRAAANFIRAHCNEPVSLQQAASIAGYSTHYFSRMFNVIFGMSFSDFLLECRMLKAKQLLASTGLPVKQIALETGFSQTSYFSKCFRSQEGMTPIEFRSIHKT</sequence>
<dbReference type="Gene3D" id="2.60.120.280">
    <property type="entry name" value="Regulatory protein AraC"/>
    <property type="match status" value="1"/>
</dbReference>
<dbReference type="EMBL" id="CP009286">
    <property type="protein sequence ID" value="AIQ64067.1"/>
    <property type="molecule type" value="Genomic_DNA"/>
</dbReference>
<dbReference type="InterPro" id="IPR018062">
    <property type="entry name" value="HTH_AraC-typ_CS"/>
</dbReference>
<dbReference type="CDD" id="cd06986">
    <property type="entry name" value="cupin_MmsR-like_N"/>
    <property type="match status" value="1"/>
</dbReference>
<dbReference type="STRING" id="169760.PSTEL_14195"/>
<proteinExistence type="predicted"/>
<dbReference type="Gene3D" id="1.10.10.60">
    <property type="entry name" value="Homeodomain-like"/>
    <property type="match status" value="2"/>
</dbReference>
<dbReference type="OrthoDB" id="9813413at2"/>
<dbReference type="Pfam" id="PF02311">
    <property type="entry name" value="AraC_binding"/>
    <property type="match status" value="1"/>
</dbReference>
<dbReference type="AlphaFoldDB" id="A0A089LT34"/>
<accession>A0A089LT34</accession>
<reference evidence="5 6" key="1">
    <citation type="submission" date="2014-08" db="EMBL/GenBank/DDBJ databases">
        <title>Comparative genomics of the Paenibacillus odorifer group.</title>
        <authorList>
            <person name="den Bakker H.C."/>
            <person name="Tsai Y.-C."/>
            <person name="Martin N."/>
            <person name="Korlach J."/>
            <person name="Wiedmann M."/>
        </authorList>
    </citation>
    <scope>NUCLEOTIDE SEQUENCE [LARGE SCALE GENOMIC DNA]</scope>
    <source>
        <strain evidence="5 6">DSM 14472</strain>
    </source>
</reference>
<feature type="domain" description="HTH araC/xylS-type" evidence="4">
    <location>
        <begin position="180"/>
        <end position="278"/>
    </location>
</feature>
<dbReference type="HOGENOM" id="CLU_000445_88_6_9"/>
<dbReference type="RefSeq" id="WP_038696066.1">
    <property type="nucleotide sequence ID" value="NZ_CP009286.1"/>
</dbReference>
<gene>
    <name evidence="5" type="ORF">PSTEL_14195</name>
</gene>
<dbReference type="SMART" id="SM00342">
    <property type="entry name" value="HTH_ARAC"/>
    <property type="match status" value="1"/>
</dbReference>
<dbReference type="GO" id="GO:0043565">
    <property type="term" value="F:sequence-specific DNA binding"/>
    <property type="evidence" value="ECO:0007669"/>
    <property type="project" value="InterPro"/>
</dbReference>
<evidence type="ECO:0000313" key="5">
    <source>
        <dbReference type="EMBL" id="AIQ64067.1"/>
    </source>
</evidence>
<evidence type="ECO:0000313" key="6">
    <source>
        <dbReference type="Proteomes" id="UP000029507"/>
    </source>
</evidence>
<evidence type="ECO:0000256" key="2">
    <source>
        <dbReference type="ARBA" id="ARBA00023125"/>
    </source>
</evidence>
<dbReference type="Pfam" id="PF12833">
    <property type="entry name" value="HTH_18"/>
    <property type="match status" value="1"/>
</dbReference>
<keyword evidence="1" id="KW-0805">Transcription regulation</keyword>
<dbReference type="InterPro" id="IPR018060">
    <property type="entry name" value="HTH_AraC"/>
</dbReference>
<name>A0A089LT34_9BACL</name>
<protein>
    <submittedName>
        <fullName evidence="5">AraC family transcriptional regulator</fullName>
    </submittedName>
</protein>
<dbReference type="SUPFAM" id="SSF46689">
    <property type="entry name" value="Homeodomain-like"/>
    <property type="match status" value="2"/>
</dbReference>
<keyword evidence="6" id="KW-1185">Reference proteome</keyword>
<dbReference type="InterPro" id="IPR020449">
    <property type="entry name" value="Tscrpt_reg_AraC-type_HTH"/>
</dbReference>
<dbReference type="InterPro" id="IPR003313">
    <property type="entry name" value="AraC-bd"/>
</dbReference>
<evidence type="ECO:0000256" key="3">
    <source>
        <dbReference type="ARBA" id="ARBA00023163"/>
    </source>
</evidence>